<sequence length="435" mass="49018">MRPEARIAATIELLDEWLTSLKMSRQPADILVSNFFRARRYAGSKDRRAITGSFYAILRNFASLAHQWDREALTGRQLVLSYYYETDTESLDLFNIESDYAPQNLTAEEKKALEDNSGKDKDEHITLNCPEVYATAFKKRFGDDFKTEIEALNVPAMLSVRVNPLKGDRHQIFGKLVGQGIRLKRTEYSPYGFIFEEKTPLGNLDLYKTGVIEVQDEAAQIASMLIDAQEEDTVIDLCAGAGGKSLLAAAIGPKKANFIAFDIDNRRLNDLNKRAERAGVNIHAIKLPYTGTRRGSKLTPYVEKADQVIVDVPCSGTGTWRRNPDLRVRMEAEDLNRLTAQQTGLLKEGSQLVRPGGYLFYMTCSLLPQENEDIVDQFLAKNTDFTRIDARDRLNEIEPSIDLKCPYSLNEDDILLSPNSHGTDGFYISILQRLA</sequence>
<evidence type="ECO:0000313" key="7">
    <source>
        <dbReference type="EMBL" id="WND02166.1"/>
    </source>
</evidence>
<comment type="caution">
    <text evidence="5">Lacks conserved residue(s) required for the propagation of feature annotation.</text>
</comment>
<dbReference type="RefSeq" id="WP_310798001.1">
    <property type="nucleotide sequence ID" value="NZ_CP123872.1"/>
</dbReference>
<dbReference type="EMBL" id="CP123872">
    <property type="protein sequence ID" value="WND02166.1"/>
    <property type="molecule type" value="Genomic_DNA"/>
</dbReference>
<name>A0AA52H8I5_9PROT</name>
<dbReference type="KEGG" id="tmk:QGN29_11455"/>
<dbReference type="CDD" id="cd02440">
    <property type="entry name" value="AdoMet_MTases"/>
    <property type="match status" value="1"/>
</dbReference>
<evidence type="ECO:0000256" key="3">
    <source>
        <dbReference type="ARBA" id="ARBA00022691"/>
    </source>
</evidence>
<reference evidence="7" key="1">
    <citation type="submission" date="2023-04" db="EMBL/GenBank/DDBJ databases">
        <title>Complete genome sequence of Temperatibacter marinus.</title>
        <authorList>
            <person name="Rong J.-C."/>
            <person name="Yi M.-L."/>
            <person name="Zhao Q."/>
        </authorList>
    </citation>
    <scope>NUCLEOTIDE SEQUENCE</scope>
    <source>
        <strain evidence="7">NBRC 110045</strain>
    </source>
</reference>
<dbReference type="Gene3D" id="3.30.70.1170">
    <property type="entry name" value="Sun protein, domain 3"/>
    <property type="match status" value="1"/>
</dbReference>
<proteinExistence type="inferred from homology"/>
<keyword evidence="4 5" id="KW-0694">RNA-binding</keyword>
<keyword evidence="3 5" id="KW-0949">S-adenosyl-L-methionine</keyword>
<feature type="domain" description="SAM-dependent MTase RsmB/NOP-type" evidence="6">
    <location>
        <begin position="148"/>
        <end position="434"/>
    </location>
</feature>
<dbReference type="InterPro" id="IPR054728">
    <property type="entry name" value="RsmB-like_ferredoxin"/>
</dbReference>
<feature type="binding site" evidence="5">
    <location>
        <position position="311"/>
    </location>
    <ligand>
        <name>S-adenosyl-L-methionine</name>
        <dbReference type="ChEBI" id="CHEBI:59789"/>
    </ligand>
</feature>
<dbReference type="PANTHER" id="PTHR22807">
    <property type="entry name" value="NOP2 YEAST -RELATED NOL1/NOP2/FMU SUN DOMAIN-CONTAINING"/>
    <property type="match status" value="1"/>
</dbReference>
<evidence type="ECO:0000256" key="1">
    <source>
        <dbReference type="ARBA" id="ARBA00022603"/>
    </source>
</evidence>
<dbReference type="Gene3D" id="3.40.50.150">
    <property type="entry name" value="Vaccinia Virus protein VP39"/>
    <property type="match status" value="1"/>
</dbReference>
<feature type="binding site" evidence="5">
    <location>
        <position position="262"/>
    </location>
    <ligand>
        <name>S-adenosyl-L-methionine</name>
        <dbReference type="ChEBI" id="CHEBI:59789"/>
    </ligand>
</feature>
<dbReference type="Pfam" id="PF22458">
    <property type="entry name" value="RsmF-B_ferredox"/>
    <property type="match status" value="1"/>
</dbReference>
<evidence type="ECO:0000256" key="2">
    <source>
        <dbReference type="ARBA" id="ARBA00022679"/>
    </source>
</evidence>
<dbReference type="PROSITE" id="PS51686">
    <property type="entry name" value="SAM_MT_RSMB_NOP"/>
    <property type="match status" value="1"/>
</dbReference>
<evidence type="ECO:0000259" key="6">
    <source>
        <dbReference type="PROSITE" id="PS51686"/>
    </source>
</evidence>
<dbReference type="InterPro" id="IPR001678">
    <property type="entry name" value="MeTrfase_RsmB-F_NOP2_dom"/>
</dbReference>
<comment type="similarity">
    <text evidence="5">Belongs to the class I-like SAM-binding methyltransferase superfamily. RsmB/NOP family.</text>
</comment>
<dbReference type="GO" id="GO:0008173">
    <property type="term" value="F:RNA methyltransferase activity"/>
    <property type="evidence" value="ECO:0007669"/>
    <property type="project" value="InterPro"/>
</dbReference>
<dbReference type="PRINTS" id="PR02008">
    <property type="entry name" value="RCMTFAMILY"/>
</dbReference>
<protein>
    <submittedName>
        <fullName evidence="7">RsmB/NOP family class I SAM-dependent RNA methyltransferase</fullName>
        <ecNumber evidence="7">2.1.1.-</ecNumber>
    </submittedName>
</protein>
<dbReference type="Pfam" id="PF01189">
    <property type="entry name" value="Methyltr_RsmB-F"/>
    <property type="match status" value="1"/>
</dbReference>
<dbReference type="EC" id="2.1.1.-" evidence="7"/>
<dbReference type="InterPro" id="IPR029063">
    <property type="entry name" value="SAM-dependent_MTases_sf"/>
</dbReference>
<feature type="active site" description="Nucleophile" evidence="5">
    <location>
        <position position="364"/>
    </location>
</feature>
<dbReference type="PANTHER" id="PTHR22807:SF53">
    <property type="entry name" value="RIBOSOMAL RNA SMALL SUBUNIT METHYLTRANSFERASE B-RELATED"/>
    <property type="match status" value="1"/>
</dbReference>
<organism evidence="7 8">
    <name type="scientific">Temperatibacter marinus</name>
    <dbReference type="NCBI Taxonomy" id="1456591"/>
    <lineage>
        <taxon>Bacteria</taxon>
        <taxon>Pseudomonadati</taxon>
        <taxon>Pseudomonadota</taxon>
        <taxon>Alphaproteobacteria</taxon>
        <taxon>Kordiimonadales</taxon>
        <taxon>Temperatibacteraceae</taxon>
        <taxon>Temperatibacter</taxon>
    </lineage>
</organism>
<evidence type="ECO:0000313" key="8">
    <source>
        <dbReference type="Proteomes" id="UP001268683"/>
    </source>
</evidence>
<evidence type="ECO:0000256" key="4">
    <source>
        <dbReference type="ARBA" id="ARBA00022884"/>
    </source>
</evidence>
<keyword evidence="2 5" id="KW-0808">Transferase</keyword>
<keyword evidence="8" id="KW-1185">Reference proteome</keyword>
<dbReference type="InterPro" id="IPR049560">
    <property type="entry name" value="MeTrfase_RsmB-F_NOP2_cat"/>
</dbReference>
<dbReference type="GO" id="GO:0003723">
    <property type="term" value="F:RNA binding"/>
    <property type="evidence" value="ECO:0007669"/>
    <property type="project" value="UniProtKB-UniRule"/>
</dbReference>
<gene>
    <name evidence="7" type="ORF">QGN29_11455</name>
</gene>
<keyword evidence="1 5" id="KW-0489">Methyltransferase</keyword>
<dbReference type="GO" id="GO:0001510">
    <property type="term" value="P:RNA methylation"/>
    <property type="evidence" value="ECO:0007669"/>
    <property type="project" value="InterPro"/>
</dbReference>
<accession>A0AA52H8I5</accession>
<dbReference type="AlphaFoldDB" id="A0AA52H8I5"/>
<dbReference type="SUPFAM" id="SSF53335">
    <property type="entry name" value="S-adenosyl-L-methionine-dependent methyltransferases"/>
    <property type="match status" value="1"/>
</dbReference>
<dbReference type="Proteomes" id="UP001268683">
    <property type="component" value="Chromosome"/>
</dbReference>
<dbReference type="InterPro" id="IPR023267">
    <property type="entry name" value="RCMT"/>
</dbReference>
<evidence type="ECO:0000256" key="5">
    <source>
        <dbReference type="PROSITE-ProRule" id="PRU01023"/>
    </source>
</evidence>